<evidence type="ECO:0000256" key="2">
    <source>
        <dbReference type="SAM" id="MobiDB-lite"/>
    </source>
</evidence>
<reference evidence="5" key="1">
    <citation type="submission" date="2022-10" db="EMBL/GenBank/DDBJ databases">
        <authorList>
            <person name="Chen Y."/>
            <person name="Dougan E. K."/>
            <person name="Chan C."/>
            <person name="Rhodes N."/>
            <person name="Thang M."/>
        </authorList>
    </citation>
    <scope>NUCLEOTIDE SEQUENCE</scope>
</reference>
<proteinExistence type="predicted"/>
<dbReference type="AlphaFoldDB" id="A0A9P1BPC5"/>
<keyword evidence="3" id="KW-0812">Transmembrane</keyword>
<feature type="compositionally biased region" description="Basic and acidic residues" evidence="2">
    <location>
        <begin position="269"/>
        <end position="281"/>
    </location>
</feature>
<evidence type="ECO:0000256" key="1">
    <source>
        <dbReference type="SAM" id="Coils"/>
    </source>
</evidence>
<feature type="compositionally biased region" description="Basic residues" evidence="2">
    <location>
        <begin position="259"/>
        <end position="268"/>
    </location>
</feature>
<comment type="caution">
    <text evidence="5">The sequence shown here is derived from an EMBL/GenBank/DDBJ whole genome shotgun (WGS) entry which is preliminary data.</text>
</comment>
<feature type="compositionally biased region" description="Basic and acidic residues" evidence="2">
    <location>
        <begin position="339"/>
        <end position="355"/>
    </location>
</feature>
<feature type="coiled-coil region" evidence="1">
    <location>
        <begin position="438"/>
        <end position="465"/>
    </location>
</feature>
<evidence type="ECO:0000313" key="8">
    <source>
        <dbReference type="Proteomes" id="UP001152797"/>
    </source>
</evidence>
<dbReference type="SUPFAM" id="SSF54236">
    <property type="entry name" value="Ubiquitin-like"/>
    <property type="match status" value="1"/>
</dbReference>
<evidence type="ECO:0000313" key="5">
    <source>
        <dbReference type="EMBL" id="CAI3976994.1"/>
    </source>
</evidence>
<feature type="region of interest" description="Disordered" evidence="2">
    <location>
        <begin position="331"/>
        <end position="396"/>
    </location>
</feature>
<dbReference type="Gene3D" id="3.40.50.1820">
    <property type="entry name" value="alpha/beta hydrolase"/>
    <property type="match status" value="1"/>
</dbReference>
<keyword evidence="1" id="KW-0175">Coiled coil</keyword>
<dbReference type="Gene3D" id="3.10.20.90">
    <property type="entry name" value="Phosphatidylinositol 3-kinase Catalytic Subunit, Chain A, domain 1"/>
    <property type="match status" value="1"/>
</dbReference>
<dbReference type="InterPro" id="IPR029058">
    <property type="entry name" value="AB_hydrolase_fold"/>
</dbReference>
<feature type="transmembrane region" description="Helical" evidence="3">
    <location>
        <begin position="643"/>
        <end position="663"/>
    </location>
</feature>
<dbReference type="InterPro" id="IPR029071">
    <property type="entry name" value="Ubiquitin-like_domsf"/>
</dbReference>
<feature type="domain" description="Ubiquitin-like" evidence="4">
    <location>
        <begin position="552"/>
        <end position="602"/>
    </location>
</feature>
<dbReference type="EMBL" id="CAMXCT010000313">
    <property type="protein sequence ID" value="CAI3976994.1"/>
    <property type="molecule type" value="Genomic_DNA"/>
</dbReference>
<accession>A0A9P1BPC5</accession>
<keyword evidence="3" id="KW-1133">Transmembrane helix</keyword>
<reference evidence="6" key="2">
    <citation type="submission" date="2024-04" db="EMBL/GenBank/DDBJ databases">
        <authorList>
            <person name="Chen Y."/>
            <person name="Shah S."/>
            <person name="Dougan E. K."/>
            <person name="Thang M."/>
            <person name="Chan C."/>
        </authorList>
    </citation>
    <scope>NUCLEOTIDE SEQUENCE [LARGE SCALE GENOMIC DNA]</scope>
</reference>
<dbReference type="EMBL" id="CAMXCT020000313">
    <property type="protein sequence ID" value="CAL1130369.1"/>
    <property type="molecule type" value="Genomic_DNA"/>
</dbReference>
<organism evidence="5">
    <name type="scientific">Cladocopium goreaui</name>
    <dbReference type="NCBI Taxonomy" id="2562237"/>
    <lineage>
        <taxon>Eukaryota</taxon>
        <taxon>Sar</taxon>
        <taxon>Alveolata</taxon>
        <taxon>Dinophyceae</taxon>
        <taxon>Suessiales</taxon>
        <taxon>Symbiodiniaceae</taxon>
        <taxon>Cladocopium</taxon>
    </lineage>
</organism>
<dbReference type="PROSITE" id="PS50053">
    <property type="entry name" value="UBIQUITIN_2"/>
    <property type="match status" value="1"/>
</dbReference>
<evidence type="ECO:0000313" key="7">
    <source>
        <dbReference type="EMBL" id="CAL4764306.1"/>
    </source>
</evidence>
<feature type="compositionally biased region" description="Basic and acidic residues" evidence="2">
    <location>
        <begin position="216"/>
        <end position="226"/>
    </location>
</feature>
<dbReference type="EMBL" id="CAMXCT030000313">
    <property type="protein sequence ID" value="CAL4764306.1"/>
    <property type="molecule type" value="Genomic_DNA"/>
</dbReference>
<name>A0A9P1BPC5_9DINO</name>
<dbReference type="OrthoDB" id="417450at2759"/>
<gene>
    <name evidence="5" type="ORF">C1SCF055_LOCUS5173</name>
</gene>
<evidence type="ECO:0000256" key="3">
    <source>
        <dbReference type="SAM" id="Phobius"/>
    </source>
</evidence>
<feature type="region of interest" description="Disordered" evidence="2">
    <location>
        <begin position="205"/>
        <end position="285"/>
    </location>
</feature>
<dbReference type="Proteomes" id="UP001152797">
    <property type="component" value="Unassembled WGS sequence"/>
</dbReference>
<keyword evidence="3" id="KW-0472">Membrane</keyword>
<evidence type="ECO:0000313" key="6">
    <source>
        <dbReference type="EMBL" id="CAL1130369.1"/>
    </source>
</evidence>
<dbReference type="InterPro" id="IPR000626">
    <property type="entry name" value="Ubiquitin-like_dom"/>
</dbReference>
<evidence type="ECO:0000259" key="4">
    <source>
        <dbReference type="PROSITE" id="PS50053"/>
    </source>
</evidence>
<sequence length="695" mass="76651">MPLLPTVTLTCRLAPLKPTCRMAPRLTGRHRIRLDKEYTSQLPLMGSRSSAKPGAQCALPLYERADSNRVGDPSSLEQTRQRLEKILREEVALLGGRSELVFLGGLSQGCTAALDIYLQLASKLRLGGFVGSVGFLPRDAMGFGNDERIEALLQDEAPGECNVSDRSGSNAPRNLRKPWPIEAWSNGKRKFKAQDPVYRGLDVRQQMAHHSKKERCRAPKGDKDANDIPPIFGSMFGGGKDILATSAPSTGAAGPAHAPKSKKARRRERAKEAEANLDRPAKRQNLGGAFDISQAALPKEVSADATPLPKQRPLETVAEYSRRLQQAVKSKLQVVQKKANTDHQKERQKERARALKDKRRAKASKVSTPAAPSTAPKFGEVVQRPPSFSKDDVAKPAKRSIDLGPFARRVRQRRALQWEDTLKSLSKGQAVKSSAANLSDYASQVRNAYEEMKKKRREKAEAAQLAGKKSFADVMDRWPGLQLRTVRGRVPVPAAKVRTAALIRFGSNARVNFFALLQTNGKVIYFMSSCKNMPKTHITCNPEKKNYANDAVRVQKRGSTGRFEVTLPQDSPVSALAQEAARLTAVEPGRQRLICRGKVLSDATLKLETLLSKAGGELQVMLLPMESTSNQAKRNWLHYQRLIHSWLLSIWALIYSFFHSLLVPKAYAKGKHQEHHSDGIDPSDLARLAACGAGG</sequence>
<keyword evidence="8" id="KW-1185">Reference proteome</keyword>
<protein>
    <submittedName>
        <fullName evidence="7">Acyl-protein thioesterase 1</fullName>
    </submittedName>
</protein>